<feature type="transmembrane region" description="Helical" evidence="2">
    <location>
        <begin position="158"/>
        <end position="176"/>
    </location>
</feature>
<reference evidence="3 4" key="1">
    <citation type="submission" date="2016-10" db="EMBL/GenBank/DDBJ databases">
        <authorList>
            <person name="Varghese N."/>
            <person name="Submissions S."/>
        </authorList>
    </citation>
    <scope>NUCLEOTIDE SEQUENCE [LARGE SCALE GENOMIC DNA]</scope>
    <source>
        <strain evidence="3 4">DSM 20748</strain>
    </source>
</reference>
<dbReference type="EMBL" id="FNOS01000004">
    <property type="protein sequence ID" value="SDX95414.1"/>
    <property type="molecule type" value="Genomic_DNA"/>
</dbReference>
<keyword evidence="2" id="KW-0812">Transmembrane</keyword>
<feature type="transmembrane region" description="Helical" evidence="2">
    <location>
        <begin position="257"/>
        <end position="278"/>
    </location>
</feature>
<feature type="transmembrane region" description="Helical" evidence="2">
    <location>
        <begin position="182"/>
        <end position="201"/>
    </location>
</feature>
<sequence>MNASSIFKTVFPMLRIVAVLSSSLPAIIAAMLPIYLYYSFSPAELTVVILLLLTGVVLVQGVLTHVLNDYTDYMSGTDAESPAILSGGSRIVQNNLVTIRTLRTIALLAIATIVTLIVIFFLTGYIKIASLLLIGFCSSASYSLPPVRSSYYPWAGEWISMFPAFYFIGFAGPWLVMESLPLWAYQNALLVALFCLIWNMVHHIPDRFADENAAPAKITTVVWMKNKFGDKYSSLPALLYSILCSICAFWVLLERPIAGAGAAILSFAAIFIVLRMDVEDNEDVSRKQKKLFLLTAIVGLWSGLFI</sequence>
<proteinExistence type="predicted"/>
<evidence type="ECO:0000256" key="1">
    <source>
        <dbReference type="ARBA" id="ARBA00022679"/>
    </source>
</evidence>
<dbReference type="RefSeq" id="WP_093107156.1">
    <property type="nucleotide sequence ID" value="NZ_FNOS01000004.1"/>
</dbReference>
<feature type="transmembrane region" description="Helical" evidence="2">
    <location>
        <begin position="290"/>
        <end position="305"/>
    </location>
</feature>
<keyword evidence="4" id="KW-1185">Reference proteome</keyword>
<feature type="transmembrane region" description="Helical" evidence="2">
    <location>
        <begin position="12"/>
        <end position="38"/>
    </location>
</feature>
<feature type="transmembrane region" description="Helical" evidence="2">
    <location>
        <begin position="45"/>
        <end position="67"/>
    </location>
</feature>
<dbReference type="InterPro" id="IPR026046">
    <property type="entry name" value="UBIAD1"/>
</dbReference>
<name>A0A1H3FZ17_9BACI</name>
<protein>
    <submittedName>
        <fullName evidence="3">1,4-dihydroxy-2-naphthoate octaprenyltransferase</fullName>
    </submittedName>
</protein>
<accession>A0A1H3FZ17</accession>
<evidence type="ECO:0000256" key="2">
    <source>
        <dbReference type="SAM" id="Phobius"/>
    </source>
</evidence>
<keyword evidence="1" id="KW-0808">Transferase</keyword>
<organism evidence="3 4">
    <name type="scientific">Salimicrobium album</name>
    <dbReference type="NCBI Taxonomy" id="50717"/>
    <lineage>
        <taxon>Bacteria</taxon>
        <taxon>Bacillati</taxon>
        <taxon>Bacillota</taxon>
        <taxon>Bacilli</taxon>
        <taxon>Bacillales</taxon>
        <taxon>Bacillaceae</taxon>
        <taxon>Salimicrobium</taxon>
    </lineage>
</organism>
<dbReference type="PANTHER" id="PTHR13929">
    <property type="entry name" value="1,4-DIHYDROXY-2-NAPHTHOATE OCTAPRENYLTRANSFERASE"/>
    <property type="match status" value="1"/>
</dbReference>
<feature type="transmembrane region" description="Helical" evidence="2">
    <location>
        <begin position="232"/>
        <end position="251"/>
    </location>
</feature>
<evidence type="ECO:0000313" key="4">
    <source>
        <dbReference type="Proteomes" id="UP000198647"/>
    </source>
</evidence>
<keyword evidence="2" id="KW-0472">Membrane</keyword>
<dbReference type="Proteomes" id="UP000198647">
    <property type="component" value="Unassembled WGS sequence"/>
</dbReference>
<dbReference type="CDD" id="cd13962">
    <property type="entry name" value="PT_UbiA_UBIAD1"/>
    <property type="match status" value="1"/>
</dbReference>
<dbReference type="PANTHER" id="PTHR13929:SF0">
    <property type="entry name" value="UBIA PRENYLTRANSFERASE DOMAIN-CONTAINING PROTEIN 1"/>
    <property type="match status" value="1"/>
</dbReference>
<evidence type="ECO:0000313" key="3">
    <source>
        <dbReference type="EMBL" id="SDX95414.1"/>
    </source>
</evidence>
<comment type="caution">
    <text evidence="3">The sequence shown here is derived from an EMBL/GenBank/DDBJ whole genome shotgun (WGS) entry which is preliminary data.</text>
</comment>
<gene>
    <name evidence="3" type="ORF">SAMN04488081_1710</name>
</gene>
<keyword evidence="2" id="KW-1133">Transmembrane helix</keyword>
<feature type="transmembrane region" description="Helical" evidence="2">
    <location>
        <begin position="105"/>
        <end position="137"/>
    </location>
</feature>